<evidence type="ECO:0000313" key="2">
    <source>
        <dbReference type="EMBL" id="RZS63232.1"/>
    </source>
</evidence>
<comment type="caution">
    <text evidence="2">The sequence shown here is derived from an EMBL/GenBank/DDBJ whole genome shotgun (WGS) entry which is preliminary data.</text>
</comment>
<feature type="domain" description="NAD(P)-binding" evidence="1">
    <location>
        <begin position="8"/>
        <end position="202"/>
    </location>
</feature>
<dbReference type="PANTHER" id="PTHR43355:SF2">
    <property type="entry name" value="FLAVIN REDUCTASE (NADPH)"/>
    <property type="match status" value="1"/>
</dbReference>
<name>A0A4Q7M9A8_9MICO</name>
<proteinExistence type="predicted"/>
<dbReference type="EMBL" id="SGWX01000001">
    <property type="protein sequence ID" value="RZS63232.1"/>
    <property type="molecule type" value="Genomic_DNA"/>
</dbReference>
<dbReference type="OrthoDB" id="3191258at2"/>
<dbReference type="SUPFAM" id="SSF51735">
    <property type="entry name" value="NAD(P)-binding Rossmann-fold domains"/>
    <property type="match status" value="1"/>
</dbReference>
<dbReference type="Pfam" id="PF13460">
    <property type="entry name" value="NAD_binding_10"/>
    <property type="match status" value="1"/>
</dbReference>
<dbReference type="InterPro" id="IPR016040">
    <property type="entry name" value="NAD(P)-bd_dom"/>
</dbReference>
<dbReference type="PANTHER" id="PTHR43355">
    <property type="entry name" value="FLAVIN REDUCTASE (NADPH)"/>
    <property type="match status" value="1"/>
</dbReference>
<dbReference type="Proteomes" id="UP000293852">
    <property type="component" value="Unassembled WGS sequence"/>
</dbReference>
<protein>
    <recommendedName>
        <fullName evidence="1">NAD(P)-binding domain-containing protein</fullName>
    </recommendedName>
</protein>
<gene>
    <name evidence="2" type="ORF">EV386_3594</name>
</gene>
<accession>A0A4Q7M9A8</accession>
<dbReference type="InterPro" id="IPR051606">
    <property type="entry name" value="Polyketide_Oxido-like"/>
</dbReference>
<dbReference type="InterPro" id="IPR036291">
    <property type="entry name" value="NAD(P)-bd_dom_sf"/>
</dbReference>
<keyword evidence="3" id="KW-1185">Reference proteome</keyword>
<dbReference type="AlphaFoldDB" id="A0A4Q7M9A8"/>
<organism evidence="2 3">
    <name type="scientific">Xylanimonas ulmi</name>
    <dbReference type="NCBI Taxonomy" id="228973"/>
    <lineage>
        <taxon>Bacteria</taxon>
        <taxon>Bacillati</taxon>
        <taxon>Actinomycetota</taxon>
        <taxon>Actinomycetes</taxon>
        <taxon>Micrococcales</taxon>
        <taxon>Promicromonosporaceae</taxon>
        <taxon>Xylanimonas</taxon>
    </lineage>
</organism>
<dbReference type="RefSeq" id="WP_130416617.1">
    <property type="nucleotide sequence ID" value="NZ_SGWX01000001.1"/>
</dbReference>
<reference evidence="2 3" key="1">
    <citation type="submission" date="2019-02" db="EMBL/GenBank/DDBJ databases">
        <title>Sequencing the genomes of 1000 actinobacteria strains.</title>
        <authorList>
            <person name="Klenk H.-P."/>
        </authorList>
    </citation>
    <scope>NUCLEOTIDE SEQUENCE [LARGE SCALE GENOMIC DNA]</scope>
    <source>
        <strain evidence="2 3">DSM 16932</strain>
    </source>
</reference>
<sequence>MSKILVVGGTGYAGGAVVRDAASRGHDVTSVSRNAPKDPVPGVAYVTGNVTAPAFLAEAVAGAEVIVSTLSPRGELDGKIGDVDRALADLARRNGARLFVVGGFNSLRPAEGEPTGAEGGQIPAEYRSEALQMHAILNHLKTEPEGLDWVFVSPAEAFGAYVPGEDLGRYRIGGDVALVDENGRSAISGADFARAIVDRIDEADYHRAHISVAY</sequence>
<dbReference type="GO" id="GO:0016646">
    <property type="term" value="F:oxidoreductase activity, acting on the CH-NH group of donors, NAD or NADP as acceptor"/>
    <property type="evidence" value="ECO:0007669"/>
    <property type="project" value="TreeGrafter"/>
</dbReference>
<evidence type="ECO:0000313" key="3">
    <source>
        <dbReference type="Proteomes" id="UP000293852"/>
    </source>
</evidence>
<dbReference type="Gene3D" id="3.40.50.720">
    <property type="entry name" value="NAD(P)-binding Rossmann-like Domain"/>
    <property type="match status" value="1"/>
</dbReference>
<evidence type="ECO:0000259" key="1">
    <source>
        <dbReference type="Pfam" id="PF13460"/>
    </source>
</evidence>